<evidence type="ECO:0000256" key="2">
    <source>
        <dbReference type="ARBA" id="ARBA00023125"/>
    </source>
</evidence>
<evidence type="ECO:0000256" key="1">
    <source>
        <dbReference type="ARBA" id="ARBA00023015"/>
    </source>
</evidence>
<keyword evidence="2" id="KW-0238">DNA-binding</keyword>
<dbReference type="Gene3D" id="1.10.10.60">
    <property type="entry name" value="Homeodomain-like"/>
    <property type="match status" value="1"/>
</dbReference>
<evidence type="ECO:0000259" key="4">
    <source>
        <dbReference type="PROSITE" id="PS01124"/>
    </source>
</evidence>
<dbReference type="InterPro" id="IPR018060">
    <property type="entry name" value="HTH_AraC"/>
</dbReference>
<evidence type="ECO:0000313" key="5">
    <source>
        <dbReference type="EMBL" id="MTI26913.1"/>
    </source>
</evidence>
<reference evidence="5 6" key="1">
    <citation type="submission" date="2019-02" db="EMBL/GenBank/DDBJ databases">
        <authorList>
            <person name="Goldberg S.R."/>
            <person name="Haltli B.A."/>
            <person name="Correa H."/>
            <person name="Russell K.G."/>
        </authorList>
    </citation>
    <scope>NUCLEOTIDE SEQUENCE [LARGE SCALE GENOMIC DNA]</scope>
    <source>
        <strain evidence="5 6">JCM 16186</strain>
    </source>
</reference>
<proteinExistence type="predicted"/>
<dbReference type="PANTHER" id="PTHR43280:SF32">
    <property type="entry name" value="TRANSCRIPTIONAL REGULATORY PROTEIN"/>
    <property type="match status" value="1"/>
</dbReference>
<organism evidence="5 6">
    <name type="scientific">Fulvivirga kasyanovii</name>
    <dbReference type="NCBI Taxonomy" id="396812"/>
    <lineage>
        <taxon>Bacteria</taxon>
        <taxon>Pseudomonadati</taxon>
        <taxon>Bacteroidota</taxon>
        <taxon>Cytophagia</taxon>
        <taxon>Cytophagales</taxon>
        <taxon>Fulvivirgaceae</taxon>
        <taxon>Fulvivirga</taxon>
    </lineage>
</organism>
<name>A0ABW9RUJ2_9BACT</name>
<dbReference type="InterPro" id="IPR020449">
    <property type="entry name" value="Tscrpt_reg_AraC-type_HTH"/>
</dbReference>
<dbReference type="PROSITE" id="PS01124">
    <property type="entry name" value="HTH_ARAC_FAMILY_2"/>
    <property type="match status" value="1"/>
</dbReference>
<dbReference type="EMBL" id="SMLW01000604">
    <property type="protein sequence ID" value="MTI26913.1"/>
    <property type="molecule type" value="Genomic_DNA"/>
</dbReference>
<dbReference type="PANTHER" id="PTHR43280">
    <property type="entry name" value="ARAC-FAMILY TRANSCRIPTIONAL REGULATOR"/>
    <property type="match status" value="1"/>
</dbReference>
<gene>
    <name evidence="5" type="ORF">E1163_18295</name>
</gene>
<dbReference type="SUPFAM" id="SSF46689">
    <property type="entry name" value="Homeodomain-like"/>
    <property type="match status" value="1"/>
</dbReference>
<accession>A0ABW9RUJ2</accession>
<evidence type="ECO:0000313" key="6">
    <source>
        <dbReference type="Proteomes" id="UP000798808"/>
    </source>
</evidence>
<feature type="domain" description="HTH araC/xylS-type" evidence="4">
    <location>
        <begin position="198"/>
        <end position="308"/>
    </location>
</feature>
<protein>
    <submittedName>
        <fullName evidence="5">AraC family transcriptional regulator</fullName>
    </submittedName>
</protein>
<dbReference type="PRINTS" id="PR00032">
    <property type="entry name" value="HTHARAC"/>
</dbReference>
<keyword evidence="6" id="KW-1185">Reference proteome</keyword>
<keyword evidence="1" id="KW-0805">Transcription regulation</keyword>
<comment type="caution">
    <text evidence="5">The sequence shown here is derived from an EMBL/GenBank/DDBJ whole genome shotgun (WGS) entry which is preliminary data.</text>
</comment>
<dbReference type="InterPro" id="IPR009057">
    <property type="entry name" value="Homeodomain-like_sf"/>
</dbReference>
<evidence type="ECO:0000256" key="3">
    <source>
        <dbReference type="ARBA" id="ARBA00023163"/>
    </source>
</evidence>
<keyword evidence="3" id="KW-0804">Transcription</keyword>
<dbReference type="SMART" id="SM00342">
    <property type="entry name" value="HTH_ARAC"/>
    <property type="match status" value="1"/>
</dbReference>
<sequence length="311" mass="36191">MEVLSIKGFYQDLLPDVDLDQYFGDNNNQDIGHFNVFDIAEMWRKSPSKPKMPYNRRTYYKISLVNGRNKVEYADKVVDVEDYALIFATPKVPYRYYPVNSDQKGYFCVFTGEFLSKSKTGTLIDELPIFNPASDFVYHLDRELYDRVDDIFKKMQQELSSDYTYKYDLLRTYLLELVHFGQKLQPVNPSDIPHNASSRISSLFIELLERQFPIESTSQRVRIRSANEFAASLNIHVNHLNKVLKEVTGKTTSDIIKSRLAQEAKILLRQTQWNISEIAFSLGFEEIAHFSNFFKTLTSYSPSEFRNGIKG</sequence>
<dbReference type="Pfam" id="PF12833">
    <property type="entry name" value="HTH_18"/>
    <property type="match status" value="1"/>
</dbReference>
<dbReference type="RefSeq" id="WP_155173921.1">
    <property type="nucleotide sequence ID" value="NZ_BAAAFL010000029.1"/>
</dbReference>
<dbReference type="Proteomes" id="UP000798808">
    <property type="component" value="Unassembled WGS sequence"/>
</dbReference>